<sequence length="311" mass="35539">MIVFRRCYTYGVVWSYYNFEFRGDDDFRMLHPVPFCERLKDAEEVIRQLATSKIGTRNLIALVEQRWRQCEQPLMLLAVILHPIHVKAGKKLLNKTPLTTVGSIFRIGVYYYSRFTSKDPGGLGRDWHLWLKGRTASPPPGFGSISEFWEFMRDDLPGSKLPTLALLQAEKNSVEKAKKITAVRKKVREANCLDADLKSVRVKKLTNPTERSIRHDDRFECNQADAEEDTEDESRSDLGSEDAFEYWGAALAELEGGDEDLPMSNHLSDISTTVLVDEDLDETTKEREFKEKVEEIAEQAAASNPEPIKHP</sequence>
<gene>
    <name evidence="1" type="ORF">PHPALM_3173</name>
</gene>
<comment type="caution">
    <text evidence="1">The sequence shown here is derived from an EMBL/GenBank/DDBJ whole genome shotgun (WGS) entry which is preliminary data.</text>
</comment>
<reference evidence="1 2" key="1">
    <citation type="journal article" date="2017" name="Genome Biol. Evol.">
        <title>Phytophthora megakarya and P. palmivora, closely related causal agents of cacao black pod rot, underwent increases in genome sizes and gene numbers by different mechanisms.</title>
        <authorList>
            <person name="Ali S.S."/>
            <person name="Shao J."/>
            <person name="Lary D.J."/>
            <person name="Kronmiller B."/>
            <person name="Shen D."/>
            <person name="Strem M.D."/>
            <person name="Amoako-Attah I."/>
            <person name="Akrofi A.Y."/>
            <person name="Begoude B.A."/>
            <person name="Ten Hoopen G.M."/>
            <person name="Coulibaly K."/>
            <person name="Kebe B.I."/>
            <person name="Melnick R.L."/>
            <person name="Guiltinan M.J."/>
            <person name="Tyler B.M."/>
            <person name="Meinhardt L.W."/>
            <person name="Bailey B.A."/>
        </authorList>
    </citation>
    <scope>NUCLEOTIDE SEQUENCE [LARGE SCALE GENOMIC DNA]</scope>
    <source>
        <strain evidence="2">sbr112.9</strain>
    </source>
</reference>
<keyword evidence="2" id="KW-1185">Reference proteome</keyword>
<evidence type="ECO:0000313" key="2">
    <source>
        <dbReference type="Proteomes" id="UP000237271"/>
    </source>
</evidence>
<accession>A0A2P4YN58</accession>
<name>A0A2P4YN58_9STRA</name>
<proteinExistence type="predicted"/>
<dbReference type="AlphaFoldDB" id="A0A2P4YN58"/>
<dbReference type="Proteomes" id="UP000237271">
    <property type="component" value="Unassembled WGS sequence"/>
</dbReference>
<evidence type="ECO:0000313" key="1">
    <source>
        <dbReference type="EMBL" id="POM79206.1"/>
    </source>
</evidence>
<dbReference type="EMBL" id="NCKW01001826">
    <property type="protein sequence ID" value="POM79206.1"/>
    <property type="molecule type" value="Genomic_DNA"/>
</dbReference>
<dbReference type="OrthoDB" id="126816at2759"/>
<protein>
    <submittedName>
        <fullName evidence="1">Uncharacterized protein</fullName>
    </submittedName>
</protein>
<organism evidence="1 2">
    <name type="scientific">Phytophthora palmivora</name>
    <dbReference type="NCBI Taxonomy" id="4796"/>
    <lineage>
        <taxon>Eukaryota</taxon>
        <taxon>Sar</taxon>
        <taxon>Stramenopiles</taxon>
        <taxon>Oomycota</taxon>
        <taxon>Peronosporomycetes</taxon>
        <taxon>Peronosporales</taxon>
        <taxon>Peronosporaceae</taxon>
        <taxon>Phytophthora</taxon>
    </lineage>
</organism>